<dbReference type="EMBL" id="JACICY010000006">
    <property type="protein sequence ID" value="MBB3861533.1"/>
    <property type="molecule type" value="Genomic_DNA"/>
</dbReference>
<evidence type="ECO:0000259" key="2">
    <source>
        <dbReference type="PROSITE" id="PS50883"/>
    </source>
</evidence>
<keyword evidence="1" id="KW-0812">Transmembrane</keyword>
<keyword evidence="1" id="KW-0472">Membrane</keyword>
<dbReference type="NCBIfam" id="TIGR00254">
    <property type="entry name" value="GGDEF"/>
    <property type="match status" value="1"/>
</dbReference>
<dbReference type="PROSITE" id="PS50883">
    <property type="entry name" value="EAL"/>
    <property type="match status" value="1"/>
</dbReference>
<dbReference type="InterPro" id="IPR035919">
    <property type="entry name" value="EAL_sf"/>
</dbReference>
<dbReference type="InterPro" id="IPR043128">
    <property type="entry name" value="Rev_trsase/Diguanyl_cyclase"/>
</dbReference>
<feature type="transmembrane region" description="Helical" evidence="1">
    <location>
        <begin position="120"/>
        <end position="140"/>
    </location>
</feature>
<dbReference type="Proteomes" id="UP000562395">
    <property type="component" value="Unassembled WGS sequence"/>
</dbReference>
<proteinExistence type="predicted"/>
<keyword evidence="5" id="KW-1185">Reference proteome</keyword>
<feature type="transmembrane region" description="Helical" evidence="1">
    <location>
        <begin position="170"/>
        <end position="191"/>
    </location>
</feature>
<feature type="domain" description="GGDEF" evidence="3">
    <location>
        <begin position="253"/>
        <end position="386"/>
    </location>
</feature>
<dbReference type="InterPro" id="IPR001633">
    <property type="entry name" value="EAL_dom"/>
</dbReference>
<accession>A0A7W5ZX43</accession>
<dbReference type="InterPro" id="IPR000160">
    <property type="entry name" value="GGDEF_dom"/>
</dbReference>
<feature type="transmembrane region" description="Helical" evidence="1">
    <location>
        <begin position="96"/>
        <end position="114"/>
    </location>
</feature>
<dbReference type="Pfam" id="PF00563">
    <property type="entry name" value="EAL"/>
    <property type="match status" value="1"/>
</dbReference>
<dbReference type="CDD" id="cd01949">
    <property type="entry name" value="GGDEF"/>
    <property type="match status" value="1"/>
</dbReference>
<comment type="caution">
    <text evidence="4">The sequence shown here is derived from an EMBL/GenBank/DDBJ whole genome shotgun (WGS) entry which is preliminary data.</text>
</comment>
<dbReference type="SUPFAM" id="SSF55073">
    <property type="entry name" value="Nucleotide cyclase"/>
    <property type="match status" value="1"/>
</dbReference>
<reference evidence="4 5" key="1">
    <citation type="submission" date="2020-08" db="EMBL/GenBank/DDBJ databases">
        <title>Genomic Encyclopedia of Type Strains, Phase IV (KMG-IV): sequencing the most valuable type-strain genomes for metagenomic binning, comparative biology and taxonomic classification.</title>
        <authorList>
            <person name="Goeker M."/>
        </authorList>
    </citation>
    <scope>NUCLEOTIDE SEQUENCE [LARGE SCALE GENOMIC DNA]</scope>
    <source>
        <strain evidence="4 5">DSM 14552</strain>
    </source>
</reference>
<keyword evidence="1" id="KW-1133">Transmembrane helix</keyword>
<sequence>MRRLTELLRLDTSDIELVRAQFVSFVQQMPLLYAILVCNALAIAVEFFAADKPFKTVITPVFICAVATSRAVWWWRQDGRVLRNDAELARLLHRTCNLAVVLTLAFEMWCMWLFEDGDAYAKGHLTFFLALTQVSTVFCLMTLRAAAMRVALVSTVSFAAYFSWVDNGQMLVEAVVLCGAGMGMAVVTHRFNLAFAELVRSQGALRKRQAETEKLSEENRRIAFTDPLSGLPNRRELLVRLDRLQTLRRREPDTLAVIFIDLDGFKVINDEHGHQAGDVLIRSLSARLGNFFPPYASLARVGGDEFAIIVEAEAATAKAIALARAAMEEICLPVLIDRHVLQVGASIGVAANIDDATQPHELLRRADTAMYHVKTQGKGEIAVYDADFDQGRLRRLAIEAQIGKGLNRSEFEVFYQPVVDADTGRMVSVEALIRWPGRPEGALMPDQFIEIAEATGQIHPLGLFVLERACRDLAPLIDIKLSVNVSPAQFRDPAFERQVAHVLDQTRFPPARLQFEITEGYLLAHPERAIRAVEAFKATGMSVALDDFGTGFTSIHYLRSYGFSHIKIDKSLLVGLSPGSKATMLVTGAISLACGLDMRVIAEGVETETQAELLRAAGCHELQGYLFGRPMPIADLIALCREQFATEPGQRDHRLAG</sequence>
<dbReference type="SUPFAM" id="SSF141868">
    <property type="entry name" value="EAL domain-like"/>
    <property type="match status" value="1"/>
</dbReference>
<dbReference type="PANTHER" id="PTHR44757">
    <property type="entry name" value="DIGUANYLATE CYCLASE DGCP"/>
    <property type="match status" value="1"/>
</dbReference>
<dbReference type="InterPro" id="IPR029787">
    <property type="entry name" value="Nucleotide_cyclase"/>
</dbReference>
<evidence type="ECO:0000313" key="4">
    <source>
        <dbReference type="EMBL" id="MBB3861533.1"/>
    </source>
</evidence>
<dbReference type="SMART" id="SM00052">
    <property type="entry name" value="EAL"/>
    <property type="match status" value="1"/>
</dbReference>
<evidence type="ECO:0000313" key="5">
    <source>
        <dbReference type="Proteomes" id="UP000562395"/>
    </source>
</evidence>
<dbReference type="Gene3D" id="3.20.20.450">
    <property type="entry name" value="EAL domain"/>
    <property type="match status" value="1"/>
</dbReference>
<name>A0A7W5ZX43_9SPHN</name>
<dbReference type="InterPro" id="IPR052155">
    <property type="entry name" value="Biofilm_reg_signaling"/>
</dbReference>
<dbReference type="RefSeq" id="WP_183614024.1">
    <property type="nucleotide sequence ID" value="NZ_JACICY010000006.1"/>
</dbReference>
<feature type="transmembrane region" description="Helical" evidence="1">
    <location>
        <begin position="31"/>
        <end position="50"/>
    </location>
</feature>
<dbReference type="PROSITE" id="PS50887">
    <property type="entry name" value="GGDEF"/>
    <property type="match status" value="1"/>
</dbReference>
<dbReference type="Gene3D" id="3.30.70.270">
    <property type="match status" value="1"/>
</dbReference>
<gene>
    <name evidence="4" type="ORF">GGQ88_002817</name>
</gene>
<dbReference type="SMART" id="SM00267">
    <property type="entry name" value="GGDEF"/>
    <property type="match status" value="1"/>
</dbReference>
<dbReference type="AlphaFoldDB" id="A0A7W5ZX43"/>
<feature type="domain" description="EAL" evidence="2">
    <location>
        <begin position="395"/>
        <end position="644"/>
    </location>
</feature>
<evidence type="ECO:0000259" key="3">
    <source>
        <dbReference type="PROSITE" id="PS50887"/>
    </source>
</evidence>
<dbReference type="PANTHER" id="PTHR44757:SF2">
    <property type="entry name" value="BIOFILM ARCHITECTURE MAINTENANCE PROTEIN MBAA"/>
    <property type="match status" value="1"/>
</dbReference>
<feature type="transmembrane region" description="Helical" evidence="1">
    <location>
        <begin position="56"/>
        <end position="75"/>
    </location>
</feature>
<evidence type="ECO:0000256" key="1">
    <source>
        <dbReference type="SAM" id="Phobius"/>
    </source>
</evidence>
<protein>
    <submittedName>
        <fullName evidence="4">Diguanylate cyclase (GGDEF)-like protein</fullName>
    </submittedName>
</protein>
<organism evidence="4 5">
    <name type="scientific">Novosphingobium hassiacum</name>
    <dbReference type="NCBI Taxonomy" id="173676"/>
    <lineage>
        <taxon>Bacteria</taxon>
        <taxon>Pseudomonadati</taxon>
        <taxon>Pseudomonadota</taxon>
        <taxon>Alphaproteobacteria</taxon>
        <taxon>Sphingomonadales</taxon>
        <taxon>Sphingomonadaceae</taxon>
        <taxon>Novosphingobium</taxon>
    </lineage>
</organism>
<dbReference type="Pfam" id="PF00990">
    <property type="entry name" value="GGDEF"/>
    <property type="match status" value="1"/>
</dbReference>
<dbReference type="CDD" id="cd01948">
    <property type="entry name" value="EAL"/>
    <property type="match status" value="1"/>
</dbReference>